<evidence type="ECO:0000313" key="1">
    <source>
        <dbReference type="EMBL" id="AOZ10590.1"/>
    </source>
</evidence>
<name>A0ABM6FF95_9BURK</name>
<sequence length="75" mass="8592">MQARHVHVIAERNVGWKIQTEGSSPSSEVFEDRDEAIKVAGEQARREGVDLYVHGPDGRIRDHRSYAPLHRPFRS</sequence>
<dbReference type="EMBL" id="CP017755">
    <property type="protein sequence ID" value="AOZ10590.1"/>
    <property type="molecule type" value="Genomic_DNA"/>
</dbReference>
<dbReference type="Proteomes" id="UP000177515">
    <property type="component" value="Chromosome 2"/>
</dbReference>
<reference evidence="1 2" key="1">
    <citation type="submission" date="2016-10" db="EMBL/GenBank/DDBJ databases">
        <title>Complete genome sequences of three Cupriavidus strains isolated from various Malaysian environments.</title>
        <authorList>
            <person name="Abdullah A.A.-A."/>
            <person name="Shafie N.A.H."/>
            <person name="Lau N.S."/>
        </authorList>
    </citation>
    <scope>NUCLEOTIDE SEQUENCE [LARGE SCALE GENOMIC DNA]</scope>
    <source>
        <strain evidence="1 2">USMAA1020</strain>
    </source>
</reference>
<accession>A0ABM6FF95</accession>
<gene>
    <name evidence="1" type="ORF">BKK80_34180</name>
</gene>
<dbReference type="Pfam" id="PF09954">
    <property type="entry name" value="DUF2188"/>
    <property type="match status" value="1"/>
</dbReference>
<dbReference type="RefSeq" id="WP_071073073.1">
    <property type="nucleotide sequence ID" value="NZ_CP017755.1"/>
</dbReference>
<keyword evidence="2" id="KW-1185">Reference proteome</keyword>
<dbReference type="InterPro" id="IPR018691">
    <property type="entry name" value="DUF2188"/>
</dbReference>
<proteinExistence type="predicted"/>
<evidence type="ECO:0008006" key="3">
    <source>
        <dbReference type="Google" id="ProtNLM"/>
    </source>
</evidence>
<organism evidence="1 2">
    <name type="scientific">Cupriavidus malaysiensis</name>
    <dbReference type="NCBI Taxonomy" id="367825"/>
    <lineage>
        <taxon>Bacteria</taxon>
        <taxon>Pseudomonadati</taxon>
        <taxon>Pseudomonadota</taxon>
        <taxon>Betaproteobacteria</taxon>
        <taxon>Burkholderiales</taxon>
        <taxon>Burkholderiaceae</taxon>
        <taxon>Cupriavidus</taxon>
    </lineage>
</organism>
<evidence type="ECO:0000313" key="2">
    <source>
        <dbReference type="Proteomes" id="UP000177515"/>
    </source>
</evidence>
<protein>
    <recommendedName>
        <fullName evidence="3">DUF2188 domain-containing protein</fullName>
    </recommendedName>
</protein>